<evidence type="ECO:0000313" key="9">
    <source>
        <dbReference type="EMBL" id="ARK31435.1"/>
    </source>
</evidence>
<keyword evidence="6 7" id="KW-0472">Membrane</keyword>
<dbReference type="Proteomes" id="UP000193006">
    <property type="component" value="Chromosome"/>
</dbReference>
<name>A0A1X9MDB7_9BACI</name>
<proteinExistence type="inferred from homology"/>
<evidence type="ECO:0000256" key="1">
    <source>
        <dbReference type="ARBA" id="ARBA00004651"/>
    </source>
</evidence>
<keyword evidence="4 7" id="KW-0812">Transmembrane</keyword>
<comment type="subcellular location">
    <subcellularLocation>
        <location evidence="1">Cell membrane</location>
        <topology evidence="1">Multi-pass membrane protein</topology>
    </subcellularLocation>
</comment>
<evidence type="ECO:0000313" key="10">
    <source>
        <dbReference type="Proteomes" id="UP000193006"/>
    </source>
</evidence>
<organism evidence="9 10">
    <name type="scientific">Halalkalibacter krulwichiae</name>
    <dbReference type="NCBI Taxonomy" id="199441"/>
    <lineage>
        <taxon>Bacteria</taxon>
        <taxon>Bacillati</taxon>
        <taxon>Bacillota</taxon>
        <taxon>Bacilli</taxon>
        <taxon>Bacillales</taxon>
        <taxon>Bacillaceae</taxon>
        <taxon>Halalkalibacter</taxon>
    </lineage>
</organism>
<evidence type="ECO:0000256" key="5">
    <source>
        <dbReference type="ARBA" id="ARBA00022989"/>
    </source>
</evidence>
<dbReference type="PANTHER" id="PTHR30012:SF0">
    <property type="entry name" value="TYPE II SECRETION SYSTEM PROTEIN F-RELATED"/>
    <property type="match status" value="1"/>
</dbReference>
<dbReference type="InterPro" id="IPR018076">
    <property type="entry name" value="T2SS_GspF_dom"/>
</dbReference>
<reference evidence="9 10" key="1">
    <citation type="submission" date="2017-04" db="EMBL/GenBank/DDBJ databases">
        <title>Bacillus krulwichiae AM31D Genome sequencing and assembly.</title>
        <authorList>
            <person name="Krulwich T.A."/>
            <person name="Anastor L."/>
            <person name="Ehrlich R."/>
            <person name="Ehrlich G.D."/>
            <person name="Janto B."/>
        </authorList>
    </citation>
    <scope>NUCLEOTIDE SEQUENCE [LARGE SCALE GENOMIC DNA]</scope>
    <source>
        <strain evidence="9 10">AM31D</strain>
    </source>
</reference>
<evidence type="ECO:0000256" key="3">
    <source>
        <dbReference type="ARBA" id="ARBA00022475"/>
    </source>
</evidence>
<dbReference type="RefSeq" id="WP_066152692.1">
    <property type="nucleotide sequence ID" value="NZ_CP020814.1"/>
</dbReference>
<feature type="transmembrane region" description="Helical" evidence="7">
    <location>
        <begin position="122"/>
        <end position="145"/>
    </location>
</feature>
<dbReference type="KEGG" id="bkw:BkAM31D_17200"/>
<keyword evidence="5 7" id="KW-1133">Transmembrane helix</keyword>
<dbReference type="InterPro" id="IPR042094">
    <property type="entry name" value="T2SS_GspF_sf"/>
</dbReference>
<dbReference type="EMBL" id="CP020814">
    <property type="protein sequence ID" value="ARK31435.1"/>
    <property type="molecule type" value="Genomic_DNA"/>
</dbReference>
<sequence>MKVPLLKKYVQITLSYVFSLQLGKLLLAGMTLQQSLKHFENQDYLPFFQQECFLISIQLQRGQPFYEILEDKSYFCNELAVVVTNGEKTGYLAKDLEQYSDILLQELDDSIQKIIRLIQPTLFILVGGLVFLLFLVTLVPVFQMIGSM</sequence>
<comment type="similarity">
    <text evidence="2">Belongs to the GSP F family.</text>
</comment>
<evidence type="ECO:0000256" key="6">
    <source>
        <dbReference type="ARBA" id="ARBA00023136"/>
    </source>
</evidence>
<evidence type="ECO:0000256" key="2">
    <source>
        <dbReference type="ARBA" id="ARBA00005745"/>
    </source>
</evidence>
<evidence type="ECO:0000259" key="8">
    <source>
        <dbReference type="Pfam" id="PF00482"/>
    </source>
</evidence>
<dbReference type="STRING" id="199441.BkAM31D_17200"/>
<dbReference type="InterPro" id="IPR003004">
    <property type="entry name" value="GspF/PilC"/>
</dbReference>
<keyword evidence="3" id="KW-1003">Cell membrane</keyword>
<dbReference type="Gene3D" id="1.20.81.30">
    <property type="entry name" value="Type II secretion system (T2SS), domain F"/>
    <property type="match status" value="1"/>
</dbReference>
<evidence type="ECO:0000256" key="4">
    <source>
        <dbReference type="ARBA" id="ARBA00022692"/>
    </source>
</evidence>
<dbReference type="PANTHER" id="PTHR30012">
    <property type="entry name" value="GENERAL SECRETION PATHWAY PROTEIN"/>
    <property type="match status" value="1"/>
</dbReference>
<keyword evidence="10" id="KW-1185">Reference proteome</keyword>
<dbReference type="GO" id="GO:0005886">
    <property type="term" value="C:plasma membrane"/>
    <property type="evidence" value="ECO:0007669"/>
    <property type="project" value="UniProtKB-SubCell"/>
</dbReference>
<gene>
    <name evidence="9" type="ORF">BkAM31D_17200</name>
</gene>
<dbReference type="Pfam" id="PF00482">
    <property type="entry name" value="T2SSF"/>
    <property type="match status" value="1"/>
</dbReference>
<evidence type="ECO:0000256" key="7">
    <source>
        <dbReference type="SAM" id="Phobius"/>
    </source>
</evidence>
<accession>A0A1X9MDB7</accession>
<dbReference type="AlphaFoldDB" id="A0A1X9MDB7"/>
<protein>
    <submittedName>
        <fullName evidence="9">Type IV pilin biogenesis protein</fullName>
    </submittedName>
</protein>
<feature type="domain" description="Type II secretion system protein GspF" evidence="8">
    <location>
        <begin position="18"/>
        <end position="140"/>
    </location>
</feature>